<evidence type="ECO:0000313" key="3">
    <source>
        <dbReference type="Proteomes" id="UP000325081"/>
    </source>
</evidence>
<keyword evidence="3" id="KW-1185">Reference proteome</keyword>
<gene>
    <name evidence="2" type="ORF">STAS_08000</name>
</gene>
<reference evidence="3" key="1">
    <citation type="journal article" date="2019" name="Curr. Biol.">
        <title>Genome Sequence of Striga asiatica Provides Insight into the Evolution of Plant Parasitism.</title>
        <authorList>
            <person name="Yoshida S."/>
            <person name="Kim S."/>
            <person name="Wafula E.K."/>
            <person name="Tanskanen J."/>
            <person name="Kim Y.M."/>
            <person name="Honaas L."/>
            <person name="Yang Z."/>
            <person name="Spallek T."/>
            <person name="Conn C.E."/>
            <person name="Ichihashi Y."/>
            <person name="Cheong K."/>
            <person name="Cui S."/>
            <person name="Der J.P."/>
            <person name="Gundlach H."/>
            <person name="Jiao Y."/>
            <person name="Hori C."/>
            <person name="Ishida J.K."/>
            <person name="Kasahara H."/>
            <person name="Kiba T."/>
            <person name="Kim M.S."/>
            <person name="Koo N."/>
            <person name="Laohavisit A."/>
            <person name="Lee Y.H."/>
            <person name="Lumba S."/>
            <person name="McCourt P."/>
            <person name="Mortimer J.C."/>
            <person name="Mutuku J.M."/>
            <person name="Nomura T."/>
            <person name="Sasaki-Sekimoto Y."/>
            <person name="Seto Y."/>
            <person name="Wang Y."/>
            <person name="Wakatake T."/>
            <person name="Sakakibara H."/>
            <person name="Demura T."/>
            <person name="Yamaguchi S."/>
            <person name="Yoneyama K."/>
            <person name="Manabe R.I."/>
            <person name="Nelson D.C."/>
            <person name="Schulman A.H."/>
            <person name="Timko M.P."/>
            <person name="dePamphilis C.W."/>
            <person name="Choi D."/>
            <person name="Shirasu K."/>
        </authorList>
    </citation>
    <scope>NUCLEOTIDE SEQUENCE [LARGE SCALE GENOMIC DNA]</scope>
    <source>
        <strain evidence="3">cv. UVA1</strain>
    </source>
</reference>
<dbReference type="EMBL" id="BKCP01004517">
    <property type="protein sequence ID" value="GER31951.1"/>
    <property type="molecule type" value="Genomic_DNA"/>
</dbReference>
<feature type="compositionally biased region" description="Polar residues" evidence="1">
    <location>
        <begin position="19"/>
        <end position="30"/>
    </location>
</feature>
<dbReference type="AlphaFoldDB" id="A0A5A7PH19"/>
<protein>
    <submittedName>
        <fullName evidence="2">Chaperone DnaJ-domain superfamily protein</fullName>
    </submittedName>
</protein>
<proteinExistence type="predicted"/>
<dbReference type="Proteomes" id="UP000325081">
    <property type="component" value="Unassembled WGS sequence"/>
</dbReference>
<name>A0A5A7PH19_STRAF</name>
<organism evidence="2 3">
    <name type="scientific">Striga asiatica</name>
    <name type="common">Asiatic witchweed</name>
    <name type="synonym">Buchnera asiatica</name>
    <dbReference type="NCBI Taxonomy" id="4170"/>
    <lineage>
        <taxon>Eukaryota</taxon>
        <taxon>Viridiplantae</taxon>
        <taxon>Streptophyta</taxon>
        <taxon>Embryophyta</taxon>
        <taxon>Tracheophyta</taxon>
        <taxon>Spermatophyta</taxon>
        <taxon>Magnoliopsida</taxon>
        <taxon>eudicotyledons</taxon>
        <taxon>Gunneridae</taxon>
        <taxon>Pentapetalae</taxon>
        <taxon>asterids</taxon>
        <taxon>lamiids</taxon>
        <taxon>Lamiales</taxon>
        <taxon>Orobanchaceae</taxon>
        <taxon>Buchnereae</taxon>
        <taxon>Striga</taxon>
    </lineage>
</organism>
<feature type="compositionally biased region" description="Basic residues" evidence="1">
    <location>
        <begin position="44"/>
        <end position="64"/>
    </location>
</feature>
<sequence length="127" mass="14330">MQPPRTFTVRRTHFRPPFQCQTPPSSNTLISPAKYNFSIYSPPPRRRRRDGPGRQRPRRRRRTKTSAGSRPGACGGQPGVQLRTVATSMDSAEVGDIDGRGGPRNPLPLPPRACRLAQKVNETMRRW</sequence>
<evidence type="ECO:0000313" key="2">
    <source>
        <dbReference type="EMBL" id="GER31951.1"/>
    </source>
</evidence>
<feature type="region of interest" description="Disordered" evidence="1">
    <location>
        <begin position="1"/>
        <end position="80"/>
    </location>
</feature>
<accession>A0A5A7PH19</accession>
<evidence type="ECO:0000256" key="1">
    <source>
        <dbReference type="SAM" id="MobiDB-lite"/>
    </source>
</evidence>
<comment type="caution">
    <text evidence="2">The sequence shown here is derived from an EMBL/GenBank/DDBJ whole genome shotgun (WGS) entry which is preliminary data.</text>
</comment>